<dbReference type="HAMAP" id="MF_00682">
    <property type="entry name" value="HscB"/>
    <property type="match status" value="1"/>
</dbReference>
<evidence type="ECO:0000259" key="5">
    <source>
        <dbReference type="PROSITE" id="PS50076"/>
    </source>
</evidence>
<dbReference type="InterPro" id="IPR009073">
    <property type="entry name" value="HscB_oligo_C"/>
</dbReference>
<reference evidence="6" key="1">
    <citation type="submission" date="2022-08" db="EMBL/GenBank/DDBJ databases">
        <authorList>
            <person name="Dzunkova M."/>
            <person name="La Clair J."/>
            <person name="Tyml T."/>
            <person name="Doud D."/>
            <person name="Schulz F."/>
            <person name="Piquer S."/>
            <person name="Porcel Sanchis D."/>
            <person name="Osborn A."/>
            <person name="Robinson D."/>
            <person name="Louie K.B."/>
            <person name="Bowen B.P."/>
            <person name="Bowers R."/>
            <person name="Lee J."/>
            <person name="Arnau Llombart V."/>
            <person name="Diaz Villanueva W."/>
            <person name="Gosliner T."/>
            <person name="Northen T."/>
            <person name="Cheng J.-F."/>
            <person name="Burkart M.D."/>
            <person name="Woyke T."/>
        </authorList>
    </citation>
    <scope>NUCLEOTIDE SEQUENCE</scope>
    <source>
        <strain evidence="6">Df01</strain>
    </source>
</reference>
<evidence type="ECO:0000256" key="2">
    <source>
        <dbReference type="ARBA" id="ARBA00023186"/>
    </source>
</evidence>
<accession>A0ABT7QMX8</accession>
<evidence type="ECO:0000256" key="3">
    <source>
        <dbReference type="ARBA" id="ARBA00025596"/>
    </source>
</evidence>
<keyword evidence="7" id="KW-1185">Reference proteome</keyword>
<dbReference type="InterPro" id="IPR001623">
    <property type="entry name" value="DnaJ_domain"/>
</dbReference>
<dbReference type="Pfam" id="PF07743">
    <property type="entry name" value="HSCB_C"/>
    <property type="match status" value="1"/>
</dbReference>
<comment type="caution">
    <text evidence="6">The sequence shown here is derived from an EMBL/GenBank/DDBJ whole genome shotgun (WGS) entry which is preliminary data.</text>
</comment>
<dbReference type="SUPFAM" id="SSF47144">
    <property type="entry name" value="HSC20 (HSCB), C-terminal oligomerisation domain"/>
    <property type="match status" value="1"/>
</dbReference>
<evidence type="ECO:0000256" key="4">
    <source>
        <dbReference type="HAMAP-Rule" id="MF_00682"/>
    </source>
</evidence>
<dbReference type="SUPFAM" id="SSF46565">
    <property type="entry name" value="Chaperone J-domain"/>
    <property type="match status" value="1"/>
</dbReference>
<dbReference type="InterPro" id="IPR036386">
    <property type="entry name" value="HscB_C_sf"/>
</dbReference>
<dbReference type="PANTHER" id="PTHR14021:SF15">
    <property type="entry name" value="IRON-SULFUR CLUSTER CO-CHAPERONE PROTEIN HSCB"/>
    <property type="match status" value="1"/>
</dbReference>
<feature type="domain" description="J" evidence="5">
    <location>
        <begin position="11"/>
        <end position="75"/>
    </location>
</feature>
<dbReference type="PROSITE" id="PS50076">
    <property type="entry name" value="DNAJ_2"/>
    <property type="match status" value="1"/>
</dbReference>
<dbReference type="NCBIfam" id="TIGR00714">
    <property type="entry name" value="hscB"/>
    <property type="match status" value="1"/>
</dbReference>
<dbReference type="PANTHER" id="PTHR14021">
    <property type="entry name" value="IRON-SULFUR CLUSTER CO-CHAPERONE PROTEIN HSCB"/>
    <property type="match status" value="1"/>
</dbReference>
<dbReference type="InterPro" id="IPR036869">
    <property type="entry name" value="J_dom_sf"/>
</dbReference>
<reference evidence="6" key="2">
    <citation type="journal article" date="2023" name="Microbiome">
        <title>Synthase-selected sorting approach identifies a beta-lactone synthase in a nudibranch symbiotic bacterium.</title>
        <authorList>
            <person name="Dzunkova M."/>
            <person name="La Clair J.J."/>
            <person name="Tyml T."/>
            <person name="Doud D."/>
            <person name="Schulz F."/>
            <person name="Piquer-Esteban S."/>
            <person name="Porcel Sanchis D."/>
            <person name="Osborn A."/>
            <person name="Robinson D."/>
            <person name="Louie K.B."/>
            <person name="Bowen B.P."/>
            <person name="Bowers R.M."/>
            <person name="Lee J."/>
            <person name="Arnau V."/>
            <person name="Diaz-Villanueva W."/>
            <person name="Stepanauskas R."/>
            <person name="Gosliner T."/>
            <person name="Date S.V."/>
            <person name="Northen T.R."/>
            <person name="Cheng J.F."/>
            <person name="Burkart M.D."/>
            <person name="Woyke T."/>
        </authorList>
    </citation>
    <scope>NUCLEOTIDE SEQUENCE</scope>
    <source>
        <strain evidence="6">Df01</strain>
    </source>
</reference>
<sequence>MISSDDFFSCDYFSLFALSQSITVDNKQLQERYQSLQRSVHPDRFAAAPTADKRAAMQMASRVNEAYQTLRTPLRCAAYLLSLRGISALAENNTVMPPDFLMQQLEWREALEEAENDTAALATLRKEIETTVTTVQYDTTTHLANNDNEAAANAVRRWHYLQKMLDDIA</sequence>
<keyword evidence="2 4" id="KW-0143">Chaperone</keyword>
<comment type="similarity">
    <text evidence="1 4">Belongs to the HscB family.</text>
</comment>
<evidence type="ECO:0000313" key="6">
    <source>
        <dbReference type="EMBL" id="MDM5147940.1"/>
    </source>
</evidence>
<gene>
    <name evidence="4 6" type="primary">hscB</name>
    <name evidence="6" type="ORF">NQX30_06105</name>
</gene>
<evidence type="ECO:0000256" key="1">
    <source>
        <dbReference type="ARBA" id="ARBA00010476"/>
    </source>
</evidence>
<dbReference type="CDD" id="cd06257">
    <property type="entry name" value="DnaJ"/>
    <property type="match status" value="1"/>
</dbReference>
<proteinExistence type="inferred from homology"/>
<evidence type="ECO:0000313" key="7">
    <source>
        <dbReference type="Proteomes" id="UP001168167"/>
    </source>
</evidence>
<dbReference type="Proteomes" id="UP001168167">
    <property type="component" value="Unassembled WGS sequence"/>
</dbReference>
<comment type="function">
    <text evidence="3 4">Co-chaperone involved in the maturation of iron-sulfur cluster-containing proteins. Seems to help targeting proteins to be folded toward HscA.</text>
</comment>
<dbReference type="SMART" id="SM00271">
    <property type="entry name" value="DnaJ"/>
    <property type="match status" value="1"/>
</dbReference>
<dbReference type="Gene3D" id="1.20.1280.20">
    <property type="entry name" value="HscB, C-terminal domain"/>
    <property type="match status" value="1"/>
</dbReference>
<dbReference type="EMBL" id="JANQAO010000003">
    <property type="protein sequence ID" value="MDM5147940.1"/>
    <property type="molecule type" value="Genomic_DNA"/>
</dbReference>
<name>A0ABT7QMX8_9GAMM</name>
<dbReference type="InterPro" id="IPR004640">
    <property type="entry name" value="HscB"/>
</dbReference>
<comment type="subunit">
    <text evidence="4">Interacts with HscA and stimulates its ATPase activity.</text>
</comment>
<protein>
    <recommendedName>
        <fullName evidence="4">Co-chaperone protein HscB homolog</fullName>
    </recommendedName>
</protein>
<dbReference type="Gene3D" id="1.10.287.110">
    <property type="entry name" value="DnaJ domain"/>
    <property type="match status" value="1"/>
</dbReference>
<organism evidence="6 7">
    <name type="scientific">Candidatus Doriopsillibacter californiensis</name>
    <dbReference type="NCBI Taxonomy" id="2970740"/>
    <lineage>
        <taxon>Bacteria</taxon>
        <taxon>Pseudomonadati</taxon>
        <taxon>Pseudomonadota</taxon>
        <taxon>Gammaproteobacteria</taxon>
        <taxon>Candidatus Tethybacterales</taxon>
        <taxon>Candidatus Persebacteraceae</taxon>
        <taxon>Candidatus Doriopsillibacter</taxon>
    </lineage>
</organism>